<evidence type="ECO:0000313" key="2">
    <source>
        <dbReference type="EMBL" id="MFD1766873.1"/>
    </source>
</evidence>
<dbReference type="PANTHER" id="PTHR33993">
    <property type="entry name" value="GLYOXALASE-RELATED"/>
    <property type="match status" value="1"/>
</dbReference>
<keyword evidence="3" id="KW-1185">Reference proteome</keyword>
<accession>A0ABW4MEG1</accession>
<comment type="caution">
    <text evidence="2">The sequence shown here is derived from an EMBL/GenBank/DDBJ whole genome shotgun (WGS) entry which is preliminary data.</text>
</comment>
<dbReference type="Gene3D" id="3.10.180.10">
    <property type="entry name" value="2,3-Dihydroxybiphenyl 1,2-Dioxygenase, domain 1"/>
    <property type="match status" value="1"/>
</dbReference>
<dbReference type="SUPFAM" id="SSF54593">
    <property type="entry name" value="Glyoxalase/Bleomycin resistance protein/Dihydroxybiphenyl dioxygenase"/>
    <property type="match status" value="1"/>
</dbReference>
<dbReference type="InterPro" id="IPR037523">
    <property type="entry name" value="VOC_core"/>
</dbReference>
<proteinExistence type="predicted"/>
<dbReference type="RefSeq" id="WP_381513498.1">
    <property type="nucleotide sequence ID" value="NZ_JBHUEL010000008.1"/>
</dbReference>
<sequence length="126" mass="13901">MAKILGLGGLFFKSADPEATNEWYARVLGIDVQPWGVVFTPDAAAAHPGAATVFSPFKADTDYFAPSDKEFMFNLMVDDLDGMLARCAEHGVEPVKTFPDEANGRFAHIMDPEGRKIELWQPKPIE</sequence>
<evidence type="ECO:0000313" key="3">
    <source>
        <dbReference type="Proteomes" id="UP001597215"/>
    </source>
</evidence>
<feature type="domain" description="VOC" evidence="1">
    <location>
        <begin position="6"/>
        <end position="122"/>
    </location>
</feature>
<dbReference type="InterPro" id="IPR052164">
    <property type="entry name" value="Anthracycline_SecMetBiosynth"/>
</dbReference>
<reference evidence="3" key="1">
    <citation type="journal article" date="2019" name="Int. J. Syst. Evol. Microbiol.">
        <title>The Global Catalogue of Microorganisms (GCM) 10K type strain sequencing project: providing services to taxonomists for standard genome sequencing and annotation.</title>
        <authorList>
            <consortium name="The Broad Institute Genomics Platform"/>
            <consortium name="The Broad Institute Genome Sequencing Center for Infectious Disease"/>
            <person name="Wu L."/>
            <person name="Ma J."/>
        </authorList>
    </citation>
    <scope>NUCLEOTIDE SEQUENCE [LARGE SCALE GENOMIC DNA]</scope>
    <source>
        <strain evidence="3">CGMCC 1.12449</strain>
    </source>
</reference>
<organism evidence="2 3">
    <name type="scientific">Sphingorhabdus buctiana</name>
    <dbReference type="NCBI Taxonomy" id="1508805"/>
    <lineage>
        <taxon>Bacteria</taxon>
        <taxon>Pseudomonadati</taxon>
        <taxon>Pseudomonadota</taxon>
        <taxon>Alphaproteobacteria</taxon>
        <taxon>Sphingomonadales</taxon>
        <taxon>Sphingomonadaceae</taxon>
        <taxon>Sphingorhabdus</taxon>
    </lineage>
</organism>
<dbReference type="EMBL" id="JBHUEL010000008">
    <property type="protein sequence ID" value="MFD1766873.1"/>
    <property type="molecule type" value="Genomic_DNA"/>
</dbReference>
<dbReference type="PROSITE" id="PS51819">
    <property type="entry name" value="VOC"/>
    <property type="match status" value="1"/>
</dbReference>
<dbReference type="PANTHER" id="PTHR33993:SF5">
    <property type="entry name" value="GLYOXALASE"/>
    <property type="match status" value="1"/>
</dbReference>
<name>A0ABW4MEG1_9SPHN</name>
<gene>
    <name evidence="2" type="ORF">ACFSAG_08465</name>
</gene>
<dbReference type="Proteomes" id="UP001597215">
    <property type="component" value="Unassembled WGS sequence"/>
</dbReference>
<dbReference type="InterPro" id="IPR029068">
    <property type="entry name" value="Glyas_Bleomycin-R_OHBP_Dase"/>
</dbReference>
<dbReference type="InterPro" id="IPR041581">
    <property type="entry name" value="Glyoxalase_6"/>
</dbReference>
<dbReference type="Pfam" id="PF18029">
    <property type="entry name" value="Glyoxalase_6"/>
    <property type="match status" value="1"/>
</dbReference>
<protein>
    <submittedName>
        <fullName evidence="2">VOC family protein</fullName>
    </submittedName>
</protein>
<evidence type="ECO:0000259" key="1">
    <source>
        <dbReference type="PROSITE" id="PS51819"/>
    </source>
</evidence>